<evidence type="ECO:0000256" key="5">
    <source>
        <dbReference type="ARBA" id="ARBA00022946"/>
    </source>
</evidence>
<evidence type="ECO:0000259" key="12">
    <source>
        <dbReference type="Pfam" id="PF02096"/>
    </source>
</evidence>
<dbReference type="GeneID" id="27897899"/>
<keyword evidence="3 9" id="KW-0812">Transmembrane</keyword>
<gene>
    <name evidence="13" type="ORF">SEPMUDRAFT_109055</name>
</gene>
<dbReference type="HOGENOM" id="CLU_029282_5_0_1"/>
<organism evidence="13 14">
    <name type="scientific">Sphaerulina musiva (strain SO2202)</name>
    <name type="common">Poplar stem canker fungus</name>
    <name type="synonym">Septoria musiva</name>
    <dbReference type="NCBI Taxonomy" id="692275"/>
    <lineage>
        <taxon>Eukaryota</taxon>
        <taxon>Fungi</taxon>
        <taxon>Dikarya</taxon>
        <taxon>Ascomycota</taxon>
        <taxon>Pezizomycotina</taxon>
        <taxon>Dothideomycetes</taxon>
        <taxon>Dothideomycetidae</taxon>
        <taxon>Mycosphaerellales</taxon>
        <taxon>Mycosphaerellaceae</taxon>
        <taxon>Sphaerulina</taxon>
    </lineage>
</organism>
<name>N1QG39_SPHMS</name>
<dbReference type="Proteomes" id="UP000016931">
    <property type="component" value="Unassembled WGS sequence"/>
</dbReference>
<dbReference type="AlphaFoldDB" id="N1QG39"/>
<comment type="similarity">
    <text evidence="2 9">Belongs to the OXA1/ALB3/YidC family.</text>
</comment>
<dbReference type="GO" id="GO:0032979">
    <property type="term" value="P:protein insertion into mitochondrial inner membrane from matrix"/>
    <property type="evidence" value="ECO:0007669"/>
    <property type="project" value="TreeGrafter"/>
</dbReference>
<evidence type="ECO:0000256" key="8">
    <source>
        <dbReference type="ARBA" id="ARBA00023136"/>
    </source>
</evidence>
<keyword evidence="8 11" id="KW-0472">Membrane</keyword>
<accession>N1QG39</accession>
<evidence type="ECO:0000256" key="11">
    <source>
        <dbReference type="SAM" id="Phobius"/>
    </source>
</evidence>
<evidence type="ECO:0000256" key="9">
    <source>
        <dbReference type="RuleBase" id="RU003945"/>
    </source>
</evidence>
<dbReference type="EMBL" id="KB456265">
    <property type="protein sequence ID" value="EMF12288.1"/>
    <property type="molecule type" value="Genomic_DNA"/>
</dbReference>
<evidence type="ECO:0000256" key="3">
    <source>
        <dbReference type="ARBA" id="ARBA00022692"/>
    </source>
</evidence>
<dbReference type="OMA" id="GWKNAQT"/>
<evidence type="ECO:0000256" key="4">
    <source>
        <dbReference type="ARBA" id="ARBA00022792"/>
    </source>
</evidence>
<dbReference type="InterPro" id="IPR001708">
    <property type="entry name" value="YidC/ALB3/OXA1/COX18"/>
</dbReference>
<dbReference type="GO" id="GO:0032977">
    <property type="term" value="F:membrane insertase activity"/>
    <property type="evidence" value="ECO:0007669"/>
    <property type="project" value="InterPro"/>
</dbReference>
<dbReference type="PANTHER" id="PTHR12428">
    <property type="entry name" value="OXA1"/>
    <property type="match status" value="1"/>
</dbReference>
<keyword evidence="14" id="KW-1185">Reference proteome</keyword>
<evidence type="ECO:0000256" key="7">
    <source>
        <dbReference type="ARBA" id="ARBA00023128"/>
    </source>
</evidence>
<evidence type="ECO:0000313" key="14">
    <source>
        <dbReference type="Proteomes" id="UP000016931"/>
    </source>
</evidence>
<dbReference type="RefSeq" id="XP_016760409.1">
    <property type="nucleotide sequence ID" value="XM_016900762.1"/>
</dbReference>
<keyword evidence="7" id="KW-0496">Mitochondrion</keyword>
<dbReference type="Pfam" id="PF02096">
    <property type="entry name" value="60KD_IMP"/>
    <property type="match status" value="1"/>
</dbReference>
<sequence length="491" mass="53566">MMPSRGMNALRGKLPRIYQAQCRNLSSSPSTPRSHLRTAPISSRTTIPFPRTTRIAIPSIAAFRYASTQPIPPPAAATTPPPPPVADSTTSFSNIDTITIDEVAKNAIVDPSAIPEQIGYLHAVGVDYGYGITSMIQWVIEHAHISLGLPWWASIVLTAAGLRLMLFPFYLKGSDAMARTAALASVLKPLNQQMVAARKEGNPTAQMAVWRQTRAIKKRAGITGWAMYSPMVGQAVLGFCGYRLLKNMATLPVPGLVDGGFLWLQDLTMTDGYLLLPLMMAGSMHVVFRLGGETGTMPPEMQKFMMWAFPVMIMIFTSYQSGAVALWFLGTGIIGIPQAMALQKPAVRKYFGLAPLYKPKPGEGPENPFQAFLDARSGKTADTSAPEAPHAGGKNAAYMKLQYQSPKIRTARGSPRTIDTTLVAPKSDMVQPRAPPKSIFEQAKDRFDQGKQAVSRMSEQTPEQKKAAEKAEFKKRADAYEKRAAARPAKR</sequence>
<keyword evidence="6 11" id="KW-1133">Transmembrane helix</keyword>
<evidence type="ECO:0000256" key="6">
    <source>
        <dbReference type="ARBA" id="ARBA00022989"/>
    </source>
</evidence>
<feature type="compositionally biased region" description="Basic and acidic residues" evidence="10">
    <location>
        <begin position="462"/>
        <end position="484"/>
    </location>
</feature>
<dbReference type="STRING" id="692275.N1QG39"/>
<feature type="transmembrane region" description="Helical" evidence="11">
    <location>
        <begin position="304"/>
        <end position="329"/>
    </location>
</feature>
<keyword evidence="5" id="KW-0809">Transit peptide</keyword>
<evidence type="ECO:0000313" key="13">
    <source>
        <dbReference type="EMBL" id="EMF12288.1"/>
    </source>
</evidence>
<dbReference type="GO" id="GO:0005743">
    <property type="term" value="C:mitochondrial inner membrane"/>
    <property type="evidence" value="ECO:0007669"/>
    <property type="project" value="UniProtKB-SubCell"/>
</dbReference>
<keyword evidence="4" id="KW-0999">Mitochondrion inner membrane</keyword>
<comment type="subcellular location">
    <subcellularLocation>
        <location evidence="9">Membrane</location>
        <topology evidence="9">Multi-pass membrane protein</topology>
    </subcellularLocation>
    <subcellularLocation>
        <location evidence="1">Mitochondrion inner membrane</location>
        <topology evidence="1">Multi-pass membrane protein</topology>
    </subcellularLocation>
</comment>
<feature type="transmembrane region" description="Helical" evidence="11">
    <location>
        <begin position="225"/>
        <end position="245"/>
    </location>
</feature>
<feature type="transmembrane region" description="Helical" evidence="11">
    <location>
        <begin position="151"/>
        <end position="171"/>
    </location>
</feature>
<dbReference type="PANTHER" id="PTHR12428:SF66">
    <property type="entry name" value="MITOCHONDRIAL INNER MEMBRANE PROTEIN OXA1L"/>
    <property type="match status" value="1"/>
</dbReference>
<evidence type="ECO:0000256" key="10">
    <source>
        <dbReference type="SAM" id="MobiDB-lite"/>
    </source>
</evidence>
<dbReference type="eggNOG" id="KOG1239">
    <property type="taxonomic scope" value="Eukaryota"/>
</dbReference>
<feature type="domain" description="Membrane insertase YidC/Oxa/ALB C-terminal" evidence="12">
    <location>
        <begin position="151"/>
        <end position="343"/>
    </location>
</feature>
<dbReference type="OrthoDB" id="2148490at2759"/>
<evidence type="ECO:0000256" key="1">
    <source>
        <dbReference type="ARBA" id="ARBA00004448"/>
    </source>
</evidence>
<dbReference type="InterPro" id="IPR028055">
    <property type="entry name" value="YidC/Oxa/ALB_C"/>
</dbReference>
<feature type="region of interest" description="Disordered" evidence="10">
    <location>
        <begin position="422"/>
        <end position="491"/>
    </location>
</feature>
<dbReference type="CDD" id="cd20069">
    <property type="entry name" value="5TM_Oxa1-like"/>
    <property type="match status" value="1"/>
</dbReference>
<reference evidence="13 14" key="1">
    <citation type="journal article" date="2012" name="PLoS Pathog.">
        <title>Diverse lifestyles and strategies of plant pathogenesis encoded in the genomes of eighteen Dothideomycetes fungi.</title>
        <authorList>
            <person name="Ohm R.A."/>
            <person name="Feau N."/>
            <person name="Henrissat B."/>
            <person name="Schoch C.L."/>
            <person name="Horwitz B.A."/>
            <person name="Barry K.W."/>
            <person name="Condon B.J."/>
            <person name="Copeland A.C."/>
            <person name="Dhillon B."/>
            <person name="Glaser F."/>
            <person name="Hesse C.N."/>
            <person name="Kosti I."/>
            <person name="LaButti K."/>
            <person name="Lindquist E.A."/>
            <person name="Lucas S."/>
            <person name="Salamov A.A."/>
            <person name="Bradshaw R.E."/>
            <person name="Ciuffetti L."/>
            <person name="Hamelin R.C."/>
            <person name="Kema G.H.J."/>
            <person name="Lawrence C."/>
            <person name="Scott J.A."/>
            <person name="Spatafora J.W."/>
            <person name="Turgeon B.G."/>
            <person name="de Wit P.J.G.M."/>
            <person name="Zhong S."/>
            <person name="Goodwin S.B."/>
            <person name="Grigoriev I.V."/>
        </authorList>
    </citation>
    <scope>NUCLEOTIDE SEQUENCE [LARGE SCALE GENOMIC DNA]</scope>
    <source>
        <strain evidence="13 14">SO2202</strain>
    </source>
</reference>
<feature type="transmembrane region" description="Helical" evidence="11">
    <location>
        <begin position="272"/>
        <end position="292"/>
    </location>
</feature>
<protein>
    <recommendedName>
        <fullName evidence="12">Membrane insertase YidC/Oxa/ALB C-terminal domain-containing protein</fullName>
    </recommendedName>
</protein>
<evidence type="ECO:0000256" key="2">
    <source>
        <dbReference type="ARBA" id="ARBA00009877"/>
    </source>
</evidence>
<proteinExistence type="inferred from homology"/>